<accession>A0AA47MS94</accession>
<evidence type="ECO:0000256" key="4">
    <source>
        <dbReference type="SAM" id="Phobius"/>
    </source>
</evidence>
<dbReference type="SMART" id="SM00034">
    <property type="entry name" value="CLECT"/>
    <property type="match status" value="1"/>
</dbReference>
<keyword evidence="4" id="KW-0812">Transmembrane</keyword>
<dbReference type="EMBL" id="JAOPHQ010002843">
    <property type="protein sequence ID" value="KAK0145718.1"/>
    <property type="molecule type" value="Genomic_DNA"/>
</dbReference>
<reference evidence="6" key="1">
    <citation type="journal article" date="2023" name="Front. Mar. Sci.">
        <title>A new Merluccius polli reference genome to investigate the effects of global change in West African waters.</title>
        <authorList>
            <person name="Mateo J.L."/>
            <person name="Blanco-Fernandez C."/>
            <person name="Garcia-Vazquez E."/>
            <person name="Machado-Schiaffino G."/>
        </authorList>
    </citation>
    <scope>NUCLEOTIDE SEQUENCE</scope>
    <source>
        <strain evidence="6">C29</strain>
        <tissue evidence="6">Fin</tissue>
    </source>
</reference>
<feature type="domain" description="C-type lectin" evidence="5">
    <location>
        <begin position="135"/>
        <end position="208"/>
    </location>
</feature>
<keyword evidence="4" id="KW-1133">Transmembrane helix</keyword>
<dbReference type="AlphaFoldDB" id="A0AA47MS94"/>
<dbReference type="InterPro" id="IPR052309">
    <property type="entry name" value="C-type_Lectin_Domain_Fam1"/>
</dbReference>
<dbReference type="InterPro" id="IPR016187">
    <property type="entry name" value="CTDL_fold"/>
</dbReference>
<dbReference type="InterPro" id="IPR016186">
    <property type="entry name" value="C-type_lectin-like/link_sf"/>
</dbReference>
<dbReference type="GO" id="GO:0030246">
    <property type="term" value="F:carbohydrate binding"/>
    <property type="evidence" value="ECO:0007669"/>
    <property type="project" value="UniProtKB-KW"/>
</dbReference>
<dbReference type="SUPFAM" id="SSF56436">
    <property type="entry name" value="C-type lectin-like"/>
    <property type="match status" value="1"/>
</dbReference>
<keyword evidence="3" id="KW-0325">Glycoprotein</keyword>
<keyword evidence="7" id="KW-1185">Reference proteome</keyword>
<dbReference type="InterPro" id="IPR001304">
    <property type="entry name" value="C-type_lectin-like"/>
</dbReference>
<dbReference type="Proteomes" id="UP001174136">
    <property type="component" value="Unassembled WGS sequence"/>
</dbReference>
<evidence type="ECO:0000256" key="1">
    <source>
        <dbReference type="ARBA" id="ARBA00022734"/>
    </source>
</evidence>
<name>A0AA47MS94_MERPO</name>
<dbReference type="PANTHER" id="PTHR46490">
    <property type="entry name" value="C-TYPE LECTIN DOMAIN FAMILY 12 MEMBER A-RELATED"/>
    <property type="match status" value="1"/>
</dbReference>
<evidence type="ECO:0000256" key="2">
    <source>
        <dbReference type="ARBA" id="ARBA00023157"/>
    </source>
</evidence>
<sequence>MFMSENVAAETSKSVHFEKRKERILDIYVSAESLFVYDNPWREGDNTGGDVDNEYAEVAEASEEKKACGARAVLLGLLVFLLLIGITGLGIAFKEEMIKWNIERKQLMADNVNLTNKLCVLSEQMGCTPKSWTRLHSSCYFFLRKKKNWKESQEYCEGKKAHLVTVTTREEQVFVSKLALNNKAWMGLKLGDEGVWKWVDGTPLTTER</sequence>
<dbReference type="PROSITE" id="PS50041">
    <property type="entry name" value="C_TYPE_LECTIN_2"/>
    <property type="match status" value="1"/>
</dbReference>
<proteinExistence type="predicted"/>
<organism evidence="6 7">
    <name type="scientific">Merluccius polli</name>
    <name type="common">Benguela hake</name>
    <name type="synonym">Merluccius cadenati</name>
    <dbReference type="NCBI Taxonomy" id="89951"/>
    <lineage>
        <taxon>Eukaryota</taxon>
        <taxon>Metazoa</taxon>
        <taxon>Chordata</taxon>
        <taxon>Craniata</taxon>
        <taxon>Vertebrata</taxon>
        <taxon>Euteleostomi</taxon>
        <taxon>Actinopterygii</taxon>
        <taxon>Neopterygii</taxon>
        <taxon>Teleostei</taxon>
        <taxon>Neoteleostei</taxon>
        <taxon>Acanthomorphata</taxon>
        <taxon>Zeiogadaria</taxon>
        <taxon>Gadariae</taxon>
        <taxon>Gadiformes</taxon>
        <taxon>Gadoidei</taxon>
        <taxon>Merlucciidae</taxon>
        <taxon>Merluccius</taxon>
    </lineage>
</organism>
<evidence type="ECO:0000313" key="6">
    <source>
        <dbReference type="EMBL" id="KAK0145718.1"/>
    </source>
</evidence>
<dbReference type="Gene3D" id="3.10.100.10">
    <property type="entry name" value="Mannose-Binding Protein A, subunit A"/>
    <property type="match status" value="1"/>
</dbReference>
<evidence type="ECO:0000256" key="3">
    <source>
        <dbReference type="ARBA" id="ARBA00023180"/>
    </source>
</evidence>
<keyword evidence="4" id="KW-0472">Membrane</keyword>
<comment type="caution">
    <text evidence="6">The sequence shown here is derived from an EMBL/GenBank/DDBJ whole genome shotgun (WGS) entry which is preliminary data.</text>
</comment>
<gene>
    <name evidence="6" type="primary">CLEC10A_1</name>
    <name evidence="6" type="ORF">N1851_015378</name>
</gene>
<keyword evidence="2" id="KW-1015">Disulfide bond</keyword>
<dbReference type="PANTHER" id="PTHR46490:SF6">
    <property type="entry name" value="ASIALOGLYCOPROTEIN RECEPTOR 1-LIKE-RELATED"/>
    <property type="match status" value="1"/>
</dbReference>
<evidence type="ECO:0000259" key="5">
    <source>
        <dbReference type="PROSITE" id="PS50041"/>
    </source>
</evidence>
<feature type="transmembrane region" description="Helical" evidence="4">
    <location>
        <begin position="72"/>
        <end position="93"/>
    </location>
</feature>
<keyword evidence="1" id="KW-0430">Lectin</keyword>
<protein>
    <submittedName>
        <fullName evidence="6">C-type lectin domain family 10 member A</fullName>
    </submittedName>
</protein>
<dbReference type="Pfam" id="PF00059">
    <property type="entry name" value="Lectin_C"/>
    <property type="match status" value="1"/>
</dbReference>
<evidence type="ECO:0000313" key="7">
    <source>
        <dbReference type="Proteomes" id="UP001174136"/>
    </source>
</evidence>